<organism evidence="3">
    <name type="scientific">Soboliphyme baturini</name>
    <dbReference type="NCBI Taxonomy" id="241478"/>
    <lineage>
        <taxon>Eukaryota</taxon>
        <taxon>Metazoa</taxon>
        <taxon>Ecdysozoa</taxon>
        <taxon>Nematoda</taxon>
        <taxon>Enoplea</taxon>
        <taxon>Dorylaimia</taxon>
        <taxon>Dioctophymatida</taxon>
        <taxon>Dioctophymatoidea</taxon>
        <taxon>Soboliphymatidae</taxon>
        <taxon>Soboliphyme</taxon>
    </lineage>
</organism>
<keyword evidence="2" id="KW-1185">Reference proteome</keyword>
<sequence length="180" mass="19581">MNRQLCWTSSSRRRLSPVCCLTGESLCQANANKSSTLVDKPLEHNMVSELRTGWTSSCRPGSMLLTFDPICRQADHVAGRVPADQARMLFPLSYHEGQVAKFYEDFASVSNPPPFSTGLGTGNGGIGVSARDQQAFFKVDVVGFRNPLCVEESATSVSELNGFSINLYASSPHKNASFLL</sequence>
<gene>
    <name evidence="1" type="ORF">SBAD_LOCUS4947</name>
</gene>
<reference evidence="3" key="1">
    <citation type="submission" date="2016-06" db="UniProtKB">
        <authorList>
            <consortium name="WormBaseParasite"/>
        </authorList>
    </citation>
    <scope>IDENTIFICATION</scope>
</reference>
<evidence type="ECO:0000313" key="3">
    <source>
        <dbReference type="WBParaSite" id="SBAD_0000514701-mRNA-1"/>
    </source>
</evidence>
<accession>A0A183IMV1</accession>
<dbReference type="EMBL" id="UZAM01008646">
    <property type="protein sequence ID" value="VDP05807.1"/>
    <property type="molecule type" value="Genomic_DNA"/>
</dbReference>
<dbReference type="AlphaFoldDB" id="A0A183IMV1"/>
<reference evidence="1 2" key="2">
    <citation type="submission" date="2018-11" db="EMBL/GenBank/DDBJ databases">
        <authorList>
            <consortium name="Pathogen Informatics"/>
        </authorList>
    </citation>
    <scope>NUCLEOTIDE SEQUENCE [LARGE SCALE GENOMIC DNA]</scope>
</reference>
<evidence type="ECO:0000313" key="2">
    <source>
        <dbReference type="Proteomes" id="UP000270296"/>
    </source>
</evidence>
<protein>
    <submittedName>
        <fullName evidence="1 3">Uncharacterized protein</fullName>
    </submittedName>
</protein>
<proteinExistence type="predicted"/>
<dbReference type="WBParaSite" id="SBAD_0000514701-mRNA-1">
    <property type="protein sequence ID" value="SBAD_0000514701-mRNA-1"/>
    <property type="gene ID" value="SBAD_0000514701"/>
</dbReference>
<evidence type="ECO:0000313" key="1">
    <source>
        <dbReference type="EMBL" id="VDP05807.1"/>
    </source>
</evidence>
<dbReference type="Proteomes" id="UP000270296">
    <property type="component" value="Unassembled WGS sequence"/>
</dbReference>
<name>A0A183IMV1_9BILA</name>